<sequence>METRNFQELVANSWQNGLYGCLGLDPDVSKIPACVKGSGVIGRIYQFLTDIIDESKDVVGFFKPNLAFFERYGSTGIQTLKELICRINIVAPGKPIILDAKKNEIGNSNLGYVDFVFNYLGVDAVTVNPYLGLLALKPFFQKKEKGIIVLCRTSNEESDEFQGQRVELTKRLKEEITIYSPSAQSFLGEFDETIPLYLVVAHRAHVYNKTFHNVGLVTGATYPEDLKPIRQIAGSMPFLLPGIGAQSKTGDLEADLRAVLENGFYQPEGNVIINVARAALYRSQNDDYAVKCMEYIVRLNSIINAWRASV</sequence>
<dbReference type="Gene3D" id="3.20.20.70">
    <property type="entry name" value="Aldolase class I"/>
    <property type="match status" value="1"/>
</dbReference>
<comment type="catalytic activity">
    <reaction evidence="6">
        <text>orotidine 5'-phosphate + H(+) = UMP + CO2</text>
        <dbReference type="Rhea" id="RHEA:11596"/>
        <dbReference type="ChEBI" id="CHEBI:15378"/>
        <dbReference type="ChEBI" id="CHEBI:16526"/>
        <dbReference type="ChEBI" id="CHEBI:57538"/>
        <dbReference type="ChEBI" id="CHEBI:57865"/>
        <dbReference type="EC" id="4.1.1.23"/>
    </reaction>
</comment>
<dbReference type="InterPro" id="IPR011995">
    <property type="entry name" value="OMPdecase_type-2"/>
</dbReference>
<dbReference type="PANTHER" id="PTHR43375">
    <property type="entry name" value="OROTIDINE 5'-PHOSPHATE DECARBOXYLASE"/>
    <property type="match status" value="1"/>
</dbReference>
<name>A0A1G2Q531_9BACT</name>
<dbReference type="PANTHER" id="PTHR43375:SF1">
    <property type="entry name" value="OROTIDINE 5'-PHOSPHATE DECARBOXYLASE"/>
    <property type="match status" value="1"/>
</dbReference>
<dbReference type="GO" id="GO:0006207">
    <property type="term" value="P:'de novo' pyrimidine nucleobase biosynthetic process"/>
    <property type="evidence" value="ECO:0007669"/>
    <property type="project" value="InterPro"/>
</dbReference>
<comment type="caution">
    <text evidence="9">The sequence shown here is derived from an EMBL/GenBank/DDBJ whole genome shotgun (WGS) entry which is preliminary data.</text>
</comment>
<keyword evidence="5" id="KW-0456">Lyase</keyword>
<dbReference type="UniPathway" id="UPA00070">
    <property type="reaction ID" value="UER00120"/>
</dbReference>
<evidence type="ECO:0000256" key="4">
    <source>
        <dbReference type="ARBA" id="ARBA00022975"/>
    </source>
</evidence>
<evidence type="ECO:0000256" key="5">
    <source>
        <dbReference type="ARBA" id="ARBA00023239"/>
    </source>
</evidence>
<dbReference type="AlphaFoldDB" id="A0A1G2Q531"/>
<dbReference type="InterPro" id="IPR001754">
    <property type="entry name" value="OMPdeCOase_dom"/>
</dbReference>
<protein>
    <recommendedName>
        <fullName evidence="7">Orotidine-5'-phosphate decarboxylase</fullName>
        <ecNumber evidence="7">4.1.1.23</ecNumber>
    </recommendedName>
</protein>
<dbReference type="GO" id="GO:0044205">
    <property type="term" value="P:'de novo' UMP biosynthetic process"/>
    <property type="evidence" value="ECO:0007669"/>
    <property type="project" value="UniProtKB-UniPathway"/>
</dbReference>
<evidence type="ECO:0000313" key="9">
    <source>
        <dbReference type="EMBL" id="OHA55695.1"/>
    </source>
</evidence>
<evidence type="ECO:0000256" key="2">
    <source>
        <dbReference type="ARBA" id="ARBA00008847"/>
    </source>
</evidence>
<dbReference type="Pfam" id="PF00215">
    <property type="entry name" value="OMPdecase"/>
    <property type="match status" value="1"/>
</dbReference>
<reference evidence="9 10" key="1">
    <citation type="journal article" date="2016" name="Nat. Commun.">
        <title>Thousands of microbial genomes shed light on interconnected biogeochemical processes in an aquifer system.</title>
        <authorList>
            <person name="Anantharaman K."/>
            <person name="Brown C.T."/>
            <person name="Hug L.A."/>
            <person name="Sharon I."/>
            <person name="Castelle C.J."/>
            <person name="Probst A.J."/>
            <person name="Thomas B.C."/>
            <person name="Singh A."/>
            <person name="Wilkins M.J."/>
            <person name="Karaoz U."/>
            <person name="Brodie E.L."/>
            <person name="Williams K.H."/>
            <person name="Hubbard S.S."/>
            <person name="Banfield J.F."/>
        </authorList>
    </citation>
    <scope>NUCLEOTIDE SEQUENCE [LARGE SCALE GENOMIC DNA]</scope>
</reference>
<dbReference type="Proteomes" id="UP000178936">
    <property type="component" value="Unassembled WGS sequence"/>
</dbReference>
<evidence type="ECO:0000313" key="10">
    <source>
        <dbReference type="Proteomes" id="UP000178936"/>
    </source>
</evidence>
<dbReference type="SMART" id="SM00934">
    <property type="entry name" value="OMPdecase"/>
    <property type="match status" value="1"/>
</dbReference>
<dbReference type="InterPro" id="IPR013785">
    <property type="entry name" value="Aldolase_TIM"/>
</dbReference>
<evidence type="ECO:0000256" key="1">
    <source>
        <dbReference type="ARBA" id="ARBA00004861"/>
    </source>
</evidence>
<dbReference type="EC" id="4.1.1.23" evidence="7"/>
<gene>
    <name evidence="9" type="ORF">A2226_00655</name>
</gene>
<keyword evidence="3" id="KW-0210">Decarboxylase</keyword>
<dbReference type="CDD" id="cd04725">
    <property type="entry name" value="OMP_decarboxylase_like"/>
    <property type="match status" value="1"/>
</dbReference>
<evidence type="ECO:0000256" key="7">
    <source>
        <dbReference type="NCBIfam" id="TIGR02127"/>
    </source>
</evidence>
<dbReference type="SUPFAM" id="SSF51366">
    <property type="entry name" value="Ribulose-phoshate binding barrel"/>
    <property type="match status" value="1"/>
</dbReference>
<dbReference type="EMBL" id="MHTB01000007">
    <property type="protein sequence ID" value="OHA55695.1"/>
    <property type="molecule type" value="Genomic_DNA"/>
</dbReference>
<comment type="pathway">
    <text evidence="1">Pyrimidine metabolism; UMP biosynthesis via de novo pathway; UMP from orotate: step 2/2.</text>
</comment>
<feature type="domain" description="Orotidine 5'-phosphate decarboxylase" evidence="8">
    <location>
        <begin position="19"/>
        <end position="293"/>
    </location>
</feature>
<dbReference type="NCBIfam" id="TIGR02127">
    <property type="entry name" value="pyrF_sub2"/>
    <property type="match status" value="1"/>
</dbReference>
<proteinExistence type="inferred from homology"/>
<dbReference type="InterPro" id="IPR011060">
    <property type="entry name" value="RibuloseP-bd_barrel"/>
</dbReference>
<comment type="similarity">
    <text evidence="2">Belongs to the OMP decarboxylase family. Type 2 subfamily.</text>
</comment>
<keyword evidence="4" id="KW-0665">Pyrimidine biosynthesis</keyword>
<evidence type="ECO:0000256" key="6">
    <source>
        <dbReference type="ARBA" id="ARBA00049157"/>
    </source>
</evidence>
<dbReference type="GO" id="GO:0004590">
    <property type="term" value="F:orotidine-5'-phosphate decarboxylase activity"/>
    <property type="evidence" value="ECO:0007669"/>
    <property type="project" value="UniProtKB-UniRule"/>
</dbReference>
<dbReference type="PROSITE" id="PS51257">
    <property type="entry name" value="PROKAR_LIPOPROTEIN"/>
    <property type="match status" value="1"/>
</dbReference>
<evidence type="ECO:0000256" key="3">
    <source>
        <dbReference type="ARBA" id="ARBA00022793"/>
    </source>
</evidence>
<evidence type="ECO:0000259" key="8">
    <source>
        <dbReference type="SMART" id="SM00934"/>
    </source>
</evidence>
<organism evidence="9 10">
    <name type="scientific">Candidatus Veblenbacteria bacterium RIFOXYA2_FULL_43_9</name>
    <dbReference type="NCBI Taxonomy" id="1802425"/>
    <lineage>
        <taxon>Bacteria</taxon>
        <taxon>Candidatus Vebleniibacteriota</taxon>
    </lineage>
</organism>
<accession>A0A1G2Q531</accession>